<gene>
    <name evidence="2" type="ORF">Mucpa_4520</name>
</gene>
<evidence type="ECO:0000259" key="1">
    <source>
        <dbReference type="SMART" id="SM01321"/>
    </source>
</evidence>
<evidence type="ECO:0000313" key="2">
    <source>
        <dbReference type="EMBL" id="EHQ28610.1"/>
    </source>
</evidence>
<dbReference type="Gene3D" id="3.30.70.1290">
    <property type="entry name" value="Transposase IS200-like"/>
    <property type="match status" value="1"/>
</dbReference>
<dbReference type="InterPro" id="IPR002686">
    <property type="entry name" value="Transposase_17"/>
</dbReference>
<proteinExistence type="predicted"/>
<dbReference type="AlphaFoldDB" id="H1Y567"/>
<organism evidence="2 3">
    <name type="scientific">Mucilaginibacter paludis DSM 18603</name>
    <dbReference type="NCBI Taxonomy" id="714943"/>
    <lineage>
        <taxon>Bacteria</taxon>
        <taxon>Pseudomonadati</taxon>
        <taxon>Bacteroidota</taxon>
        <taxon>Sphingobacteriia</taxon>
        <taxon>Sphingobacteriales</taxon>
        <taxon>Sphingobacteriaceae</taxon>
        <taxon>Mucilaginibacter</taxon>
    </lineage>
</organism>
<sequence>MELDTVYFYTATILHWKKLLGPEKFKLFVLNSLKFLVENKKIKVYGFVIMPNHIHLLFENIAINGKEMPYVSFMKFTGHQFLHELRKTDLLLESFKVERNSRDYQFWQRNALPIEIFSREICEQKLDYIHHNPLQSHWSLVDDPNDYEFSSCSFYEKDDDRFNWLTDYRDIF</sequence>
<dbReference type="STRING" id="714943.Mucpa_4520"/>
<dbReference type="GO" id="GO:0004803">
    <property type="term" value="F:transposase activity"/>
    <property type="evidence" value="ECO:0007669"/>
    <property type="project" value="InterPro"/>
</dbReference>
<dbReference type="InterPro" id="IPR036515">
    <property type="entry name" value="Transposase_17_sf"/>
</dbReference>
<dbReference type="OrthoDB" id="9788881at2"/>
<protein>
    <recommendedName>
        <fullName evidence="1">Transposase IS200-like domain-containing protein</fullName>
    </recommendedName>
</protein>
<reference evidence="2" key="1">
    <citation type="submission" date="2011-09" db="EMBL/GenBank/DDBJ databases">
        <title>The permanent draft genome of Mucilaginibacter paludis DSM 18603.</title>
        <authorList>
            <consortium name="US DOE Joint Genome Institute (JGI-PGF)"/>
            <person name="Lucas S."/>
            <person name="Han J."/>
            <person name="Lapidus A."/>
            <person name="Bruce D."/>
            <person name="Goodwin L."/>
            <person name="Pitluck S."/>
            <person name="Peters L."/>
            <person name="Kyrpides N."/>
            <person name="Mavromatis K."/>
            <person name="Ivanova N."/>
            <person name="Mikhailova N."/>
            <person name="Held B."/>
            <person name="Detter J.C."/>
            <person name="Tapia R."/>
            <person name="Han C."/>
            <person name="Land M."/>
            <person name="Hauser L."/>
            <person name="Markowitz V."/>
            <person name="Cheng J.-F."/>
            <person name="Hugenholtz P."/>
            <person name="Woyke T."/>
            <person name="Wu D."/>
            <person name="Tindall B."/>
            <person name="Brambilla E."/>
            <person name="Klenk H.-P."/>
            <person name="Eisen J.A."/>
        </authorList>
    </citation>
    <scope>NUCLEOTIDE SEQUENCE [LARGE SCALE GENOMIC DNA]</scope>
    <source>
        <strain evidence="2">DSM 18603</strain>
    </source>
</reference>
<accession>H1Y567</accession>
<name>H1Y567_9SPHI</name>
<dbReference type="EMBL" id="CM001403">
    <property type="protein sequence ID" value="EHQ28610.1"/>
    <property type="molecule type" value="Genomic_DNA"/>
</dbReference>
<dbReference type="SUPFAM" id="SSF143422">
    <property type="entry name" value="Transposase IS200-like"/>
    <property type="match status" value="1"/>
</dbReference>
<dbReference type="GO" id="GO:0003677">
    <property type="term" value="F:DNA binding"/>
    <property type="evidence" value="ECO:0007669"/>
    <property type="project" value="InterPro"/>
</dbReference>
<evidence type="ECO:0000313" key="3">
    <source>
        <dbReference type="Proteomes" id="UP000002774"/>
    </source>
</evidence>
<dbReference type="Proteomes" id="UP000002774">
    <property type="component" value="Chromosome"/>
</dbReference>
<dbReference type="HOGENOM" id="CLU_068226_5_0_10"/>
<keyword evidence="3" id="KW-1185">Reference proteome</keyword>
<dbReference type="GO" id="GO:0006313">
    <property type="term" value="P:DNA transposition"/>
    <property type="evidence" value="ECO:0007669"/>
    <property type="project" value="InterPro"/>
</dbReference>
<dbReference type="SMART" id="SM01321">
    <property type="entry name" value="Y1_Tnp"/>
    <property type="match status" value="1"/>
</dbReference>
<feature type="domain" description="Transposase IS200-like" evidence="1">
    <location>
        <begin position="2"/>
        <end position="132"/>
    </location>
</feature>
<dbReference type="eggNOG" id="COG1943">
    <property type="taxonomic scope" value="Bacteria"/>
</dbReference>